<comment type="subcellular location">
    <subcellularLocation>
        <location evidence="1">Nucleus</location>
    </subcellularLocation>
</comment>
<dbReference type="GO" id="GO:0003684">
    <property type="term" value="F:damaged DNA binding"/>
    <property type="evidence" value="ECO:0007669"/>
    <property type="project" value="TreeGrafter"/>
</dbReference>
<dbReference type="GO" id="GO:0000724">
    <property type="term" value="P:double-strand break repair via homologous recombination"/>
    <property type="evidence" value="ECO:0007669"/>
    <property type="project" value="TreeGrafter"/>
</dbReference>
<evidence type="ECO:0000256" key="4">
    <source>
        <dbReference type="ARBA" id="ARBA00022759"/>
    </source>
</evidence>
<keyword evidence="9" id="KW-0539">Nucleus</keyword>
<dbReference type="InterPro" id="IPR010994">
    <property type="entry name" value="RuvA_2-like"/>
</dbReference>
<feature type="region of interest" description="Disordered" evidence="11">
    <location>
        <begin position="813"/>
        <end position="836"/>
    </location>
</feature>
<dbReference type="OrthoDB" id="361020at2759"/>
<dbReference type="RefSeq" id="XP_014261430.1">
    <property type="nucleotide sequence ID" value="XM_014405944.2"/>
</dbReference>
<evidence type="ECO:0000256" key="11">
    <source>
        <dbReference type="SAM" id="MobiDB-lite"/>
    </source>
</evidence>
<dbReference type="GeneID" id="106673733"/>
<evidence type="ECO:0000256" key="10">
    <source>
        <dbReference type="ARBA" id="ARBA00072370"/>
    </source>
</evidence>
<dbReference type="PANTHER" id="PTHR10150">
    <property type="entry name" value="DNA REPAIR ENDONUCLEASE XPF"/>
    <property type="match status" value="1"/>
</dbReference>
<dbReference type="AlphaFoldDB" id="A0A8I6SD90"/>
<proteinExistence type="inferred from homology"/>
<feature type="domain" description="ERCC4" evidence="12">
    <location>
        <begin position="585"/>
        <end position="665"/>
    </location>
</feature>
<protein>
    <recommendedName>
        <fullName evidence="10">DNA repair endonuclease XPF</fullName>
    </recommendedName>
</protein>
<feature type="compositionally biased region" description="Basic residues" evidence="11">
    <location>
        <begin position="823"/>
        <end position="836"/>
    </location>
</feature>
<keyword evidence="4" id="KW-0255">Endonuclease</keyword>
<evidence type="ECO:0000313" key="14">
    <source>
        <dbReference type="Proteomes" id="UP000494040"/>
    </source>
</evidence>
<dbReference type="Proteomes" id="UP000494040">
    <property type="component" value="Unassembled WGS sequence"/>
</dbReference>
<evidence type="ECO:0000256" key="7">
    <source>
        <dbReference type="ARBA" id="ARBA00023125"/>
    </source>
</evidence>
<reference evidence="13" key="1">
    <citation type="submission" date="2022-01" db="UniProtKB">
        <authorList>
            <consortium name="EnsemblMetazoa"/>
        </authorList>
    </citation>
    <scope>IDENTIFICATION</scope>
</reference>
<keyword evidence="3" id="KW-0540">Nuclease</keyword>
<evidence type="ECO:0000313" key="13">
    <source>
        <dbReference type="EnsemblMetazoa" id="XP_014261430.1"/>
    </source>
</evidence>
<dbReference type="SMART" id="SM00891">
    <property type="entry name" value="ERCC4"/>
    <property type="match status" value="1"/>
</dbReference>
<evidence type="ECO:0000256" key="3">
    <source>
        <dbReference type="ARBA" id="ARBA00022722"/>
    </source>
</evidence>
<dbReference type="GO" id="GO:0000712">
    <property type="term" value="P:resolution of meiotic recombination intermediates"/>
    <property type="evidence" value="ECO:0007669"/>
    <property type="project" value="TreeGrafter"/>
</dbReference>
<keyword evidence="5" id="KW-0227">DNA damage</keyword>
<dbReference type="InterPro" id="IPR047520">
    <property type="entry name" value="XPF_nuclease"/>
</dbReference>
<evidence type="ECO:0000256" key="6">
    <source>
        <dbReference type="ARBA" id="ARBA00022801"/>
    </source>
</evidence>
<keyword evidence="8" id="KW-0234">DNA repair</keyword>
<dbReference type="KEGG" id="clec:106673733"/>
<dbReference type="GO" id="GO:0000014">
    <property type="term" value="F:single-stranded DNA endodeoxyribonuclease activity"/>
    <property type="evidence" value="ECO:0007669"/>
    <property type="project" value="TreeGrafter"/>
</dbReference>
<accession>A0A8I6SD90</accession>
<dbReference type="SUPFAM" id="SSF52980">
    <property type="entry name" value="Restriction endonuclease-like"/>
    <property type="match status" value="1"/>
</dbReference>
<dbReference type="FunFam" id="3.40.50.10130:FF:000002">
    <property type="entry name" value="DNA repair endonuclease XPF"/>
    <property type="match status" value="1"/>
</dbReference>
<dbReference type="SUPFAM" id="SSF47781">
    <property type="entry name" value="RuvA domain 2-like"/>
    <property type="match status" value="1"/>
</dbReference>
<evidence type="ECO:0000256" key="2">
    <source>
        <dbReference type="ARBA" id="ARBA00010015"/>
    </source>
</evidence>
<comment type="similarity">
    <text evidence="2">Belongs to the XPF family.</text>
</comment>
<dbReference type="CTD" id="31373"/>
<sequence length="836" mass="95127">MTEMLEFENQMLLDVITGNNLLIAAKGLSIETVILNLIKVYCDPGNLVLILGATVDEEQHYISQLESMGVNPLPKVISSDNLSGNREELYLSGGVYFISSRILVVDFLKKRLPVPNITGMMVLRAHKILEKAQDAFALRLYRQKNHTGFISAFSRSPQTFSSGLMKLERIMKSLFVNNLILWPRFHATITMSLKEHQPEVIELHIDMTHSMKTIQASVLDCVDFCIKEIKRVNPMIETDEITVENALSKSFYKLLQIRLDPIWNQLSGRTKQLIADLKTLRSILGYLTQSDCIRLYNFLSTLRTKEYTMKSGGWMILDSAEAIFVTAKSRIYDSKQCLKPEHNPKWRTLNEVLLEVQNHDKVSNNHSTVLVLVESPSTVKQLKQVLTMGPDDMLNYWYYRLIGEKSGSKDSKEDNSENDEEDDYLNDVETITLTQKVDSECDGNTTFTECPESEIEEIQDPVIVIQQFKKDQDGLFLPKTLKRLKPTAIVMYDTDISAIRQIEIYQRAFSEKQIKVYFLMYDESVDEQTYLSGLRKEKMAFEKLISEKSTLVIEELLPGEGIQTLSPVKKSTREGGAQPVIVTPRIIVDMREFRSELPSLLHKRGIDIEPVTLQIGDYILTPEMCVERKSVNDLIGSLNSGRLYTQALAMTRHYAKPILLIEFDENKPFGLQGRYFLSNDMSSNDIQSKLLLLTLHFPRLRIVWSPNPFSSAQLFHELKEGKEEPCSTTAASIGVEDAPLEDERLDKYNIGIQDFVAKLPGVNSKNINQLLNKGKSLSHLLTLSKEEIFEILGNKVNSELIYNALHKPVKPNVDGGSTNNFRAKGKGRPFRIRAHP</sequence>
<evidence type="ECO:0000256" key="5">
    <source>
        <dbReference type="ARBA" id="ARBA00022763"/>
    </source>
</evidence>
<dbReference type="Gene3D" id="3.40.50.10130">
    <property type="match status" value="1"/>
</dbReference>
<keyword evidence="14" id="KW-1185">Reference proteome</keyword>
<dbReference type="InterPro" id="IPR006166">
    <property type="entry name" value="ERCC4_domain"/>
</dbReference>
<dbReference type="PANTHER" id="PTHR10150:SF0">
    <property type="entry name" value="DNA REPAIR ENDONUCLEASE XPF"/>
    <property type="match status" value="1"/>
</dbReference>
<keyword evidence="7" id="KW-0238">DNA-binding</keyword>
<keyword evidence="6" id="KW-0378">Hydrolase</keyword>
<dbReference type="GO" id="GO:1901255">
    <property type="term" value="P:nucleotide-excision repair involved in interstrand cross-link repair"/>
    <property type="evidence" value="ECO:0007669"/>
    <property type="project" value="TreeGrafter"/>
</dbReference>
<dbReference type="InterPro" id="IPR011335">
    <property type="entry name" value="Restrct_endonuc-II-like"/>
</dbReference>
<organism evidence="13 14">
    <name type="scientific">Cimex lectularius</name>
    <name type="common">Bed bug</name>
    <name type="synonym">Acanthia lectularia</name>
    <dbReference type="NCBI Taxonomy" id="79782"/>
    <lineage>
        <taxon>Eukaryota</taxon>
        <taxon>Metazoa</taxon>
        <taxon>Ecdysozoa</taxon>
        <taxon>Arthropoda</taxon>
        <taxon>Hexapoda</taxon>
        <taxon>Insecta</taxon>
        <taxon>Pterygota</taxon>
        <taxon>Neoptera</taxon>
        <taxon>Paraneoptera</taxon>
        <taxon>Hemiptera</taxon>
        <taxon>Heteroptera</taxon>
        <taxon>Panheteroptera</taxon>
        <taxon>Cimicomorpha</taxon>
        <taxon>Cimicidae</taxon>
        <taxon>Cimex</taxon>
    </lineage>
</organism>
<dbReference type="CDD" id="cd20078">
    <property type="entry name" value="XPF_nuclease_XPF_euk"/>
    <property type="match status" value="1"/>
</dbReference>
<dbReference type="GO" id="GO:0003697">
    <property type="term" value="F:single-stranded DNA binding"/>
    <property type="evidence" value="ECO:0007669"/>
    <property type="project" value="TreeGrafter"/>
</dbReference>
<evidence type="ECO:0000256" key="1">
    <source>
        <dbReference type="ARBA" id="ARBA00004123"/>
    </source>
</evidence>
<evidence type="ECO:0000256" key="8">
    <source>
        <dbReference type="ARBA" id="ARBA00023204"/>
    </source>
</evidence>
<dbReference type="EnsemblMetazoa" id="XM_014405944.2">
    <property type="protein sequence ID" value="XP_014261430.1"/>
    <property type="gene ID" value="LOC106673733"/>
</dbReference>
<evidence type="ECO:0000256" key="9">
    <source>
        <dbReference type="ARBA" id="ARBA00023242"/>
    </source>
</evidence>
<dbReference type="GO" id="GO:0000110">
    <property type="term" value="C:nucleotide-excision repair factor 1 complex"/>
    <property type="evidence" value="ECO:0007669"/>
    <property type="project" value="TreeGrafter"/>
</dbReference>
<name>A0A8I6SD90_CIMLE</name>
<evidence type="ECO:0000259" key="12">
    <source>
        <dbReference type="SMART" id="SM00891"/>
    </source>
</evidence>
<dbReference type="Pfam" id="PF02732">
    <property type="entry name" value="ERCC4"/>
    <property type="match status" value="1"/>
</dbReference>
<dbReference type="OMA" id="THILDIM"/>
<dbReference type="Gene3D" id="1.10.150.20">
    <property type="entry name" value="5' to 3' exonuclease, C-terminal subdomain"/>
    <property type="match status" value="1"/>
</dbReference>